<evidence type="ECO:0000256" key="2">
    <source>
        <dbReference type="ARBA" id="ARBA00022525"/>
    </source>
</evidence>
<evidence type="ECO:0000313" key="4">
    <source>
        <dbReference type="Proteomes" id="UP000326678"/>
    </source>
</evidence>
<protein>
    <recommendedName>
        <fullName evidence="5">Calcium-binding protein</fullName>
    </recommendedName>
</protein>
<name>A0A5P8W8M1_9NOSO</name>
<dbReference type="PANTHER" id="PTHR38340:SF1">
    <property type="entry name" value="S-LAYER PROTEIN"/>
    <property type="match status" value="1"/>
</dbReference>
<organism evidence="3 4">
    <name type="scientific">Nostoc sphaeroides CCNUC1</name>
    <dbReference type="NCBI Taxonomy" id="2653204"/>
    <lineage>
        <taxon>Bacteria</taxon>
        <taxon>Bacillati</taxon>
        <taxon>Cyanobacteriota</taxon>
        <taxon>Cyanophyceae</taxon>
        <taxon>Nostocales</taxon>
        <taxon>Nostocaceae</taxon>
        <taxon>Nostoc</taxon>
    </lineage>
</organism>
<proteinExistence type="predicted"/>
<dbReference type="PRINTS" id="PR00313">
    <property type="entry name" value="CABNDNGRPT"/>
</dbReference>
<evidence type="ECO:0000256" key="1">
    <source>
        <dbReference type="ARBA" id="ARBA00004613"/>
    </source>
</evidence>
<dbReference type="KEGG" id="nsh:GXM_05801"/>
<dbReference type="InterPro" id="IPR001343">
    <property type="entry name" value="Hemolysn_Ca-bd"/>
</dbReference>
<dbReference type="PROSITE" id="PS00330">
    <property type="entry name" value="HEMOLYSIN_CALCIUM"/>
    <property type="match status" value="2"/>
</dbReference>
<reference evidence="3 4" key="1">
    <citation type="submission" date="2019-10" db="EMBL/GenBank/DDBJ databases">
        <title>Genomic and transcriptomic insights into the perfect genentic adaptation of a filamentous nitrogen-fixing cyanobacterium to rice fields.</title>
        <authorList>
            <person name="Chen Z."/>
        </authorList>
    </citation>
    <scope>NUCLEOTIDE SEQUENCE [LARGE SCALE GENOMIC DNA]</scope>
    <source>
        <strain evidence="3">CCNUC1</strain>
    </source>
</reference>
<dbReference type="Gene3D" id="2.150.10.10">
    <property type="entry name" value="Serralysin-like metalloprotease, C-terminal"/>
    <property type="match status" value="1"/>
</dbReference>
<dbReference type="SUPFAM" id="SSF51120">
    <property type="entry name" value="beta-Roll"/>
    <property type="match status" value="1"/>
</dbReference>
<keyword evidence="4" id="KW-1185">Reference proteome</keyword>
<sequence length="187" mass="19800">MGNIYGTSGNNYLVGTSLNDQIYGYGGNDTLIGGLGNDYLEGGSGNDILTGGNNDRDTFVLNYSGGGIDRITDFSVNDDILKVTTSNISSSQYVIGTLSSLSNYEVSKDTGISSTNLANRSLTVESSSSRSSSSMFTYNASTGALFYLNQQLAWLPINLNWNLAVVVSSITPPTTTTTTTTNDESIM</sequence>
<dbReference type="Pfam" id="PF00353">
    <property type="entry name" value="HemolysinCabind"/>
    <property type="match status" value="1"/>
</dbReference>
<dbReference type="AlphaFoldDB" id="A0A5P8W8M1"/>
<evidence type="ECO:0000313" key="3">
    <source>
        <dbReference type="EMBL" id="QFS48309.1"/>
    </source>
</evidence>
<dbReference type="InterPro" id="IPR050557">
    <property type="entry name" value="RTX_toxin/Mannuronan_C5-epim"/>
</dbReference>
<gene>
    <name evidence="3" type="ORF">GXM_05801</name>
</gene>
<keyword evidence="2" id="KW-0964">Secreted</keyword>
<dbReference type="InterPro" id="IPR011049">
    <property type="entry name" value="Serralysin-like_metalloprot_C"/>
</dbReference>
<accession>A0A5P8W8M1</accession>
<dbReference type="EMBL" id="CP045226">
    <property type="protein sequence ID" value="QFS48309.1"/>
    <property type="molecule type" value="Genomic_DNA"/>
</dbReference>
<comment type="subcellular location">
    <subcellularLocation>
        <location evidence="1">Secreted</location>
    </subcellularLocation>
</comment>
<dbReference type="RefSeq" id="WP_152590156.1">
    <property type="nucleotide sequence ID" value="NZ_CP045226.1"/>
</dbReference>
<dbReference type="Proteomes" id="UP000326678">
    <property type="component" value="Chromosome Gxm1"/>
</dbReference>
<evidence type="ECO:0008006" key="5">
    <source>
        <dbReference type="Google" id="ProtNLM"/>
    </source>
</evidence>
<dbReference type="PANTHER" id="PTHR38340">
    <property type="entry name" value="S-LAYER PROTEIN"/>
    <property type="match status" value="1"/>
</dbReference>
<dbReference type="InterPro" id="IPR018511">
    <property type="entry name" value="Hemolysin-typ_Ca-bd_CS"/>
</dbReference>
<dbReference type="GO" id="GO:0005576">
    <property type="term" value="C:extracellular region"/>
    <property type="evidence" value="ECO:0007669"/>
    <property type="project" value="UniProtKB-SubCell"/>
</dbReference>
<dbReference type="GO" id="GO:0005509">
    <property type="term" value="F:calcium ion binding"/>
    <property type="evidence" value="ECO:0007669"/>
    <property type="project" value="InterPro"/>
</dbReference>